<dbReference type="EMBL" id="QGDD01000005">
    <property type="protein sequence ID" value="PWN02615.1"/>
    <property type="molecule type" value="Genomic_DNA"/>
</dbReference>
<keyword evidence="6" id="KW-1185">Reference proteome</keyword>
<name>A0A316THP0_9ACTN</name>
<keyword evidence="4" id="KW-0732">Signal</keyword>
<dbReference type="Gene3D" id="2.60.40.1120">
    <property type="entry name" value="Carboxypeptidase-like, regulatory domain"/>
    <property type="match status" value="1"/>
</dbReference>
<dbReference type="InterPro" id="IPR013783">
    <property type="entry name" value="Ig-like_fold"/>
</dbReference>
<dbReference type="EC" id="3.2.1.1" evidence="2"/>
<dbReference type="GO" id="GO:0030246">
    <property type="term" value="F:carbohydrate binding"/>
    <property type="evidence" value="ECO:0007669"/>
    <property type="project" value="InterPro"/>
</dbReference>
<reference evidence="5 6" key="1">
    <citation type="submission" date="2018-05" db="EMBL/GenBank/DDBJ databases">
        <title>Nocardioides silvaticus genome.</title>
        <authorList>
            <person name="Li C."/>
            <person name="Wang G."/>
        </authorList>
    </citation>
    <scope>NUCLEOTIDE SEQUENCE [LARGE SCALE GENOMIC DNA]</scope>
    <source>
        <strain evidence="5 6">CCTCC AB 2018079</strain>
    </source>
</reference>
<comment type="caution">
    <text evidence="5">The sequence shown here is derived from an EMBL/GenBank/DDBJ whole genome shotgun (WGS) entry which is preliminary data.</text>
</comment>
<dbReference type="SUPFAM" id="SSF49478">
    <property type="entry name" value="Cna protein B-type domain"/>
    <property type="match status" value="1"/>
</dbReference>
<evidence type="ECO:0000256" key="3">
    <source>
        <dbReference type="ARBA" id="ARBA00030238"/>
    </source>
</evidence>
<gene>
    <name evidence="5" type="ORF">DJ010_12990</name>
</gene>
<dbReference type="Gene3D" id="2.60.40.10">
    <property type="entry name" value="Immunoglobulins"/>
    <property type="match status" value="1"/>
</dbReference>
<dbReference type="OrthoDB" id="3757582at2"/>
<dbReference type="InterPro" id="IPR013784">
    <property type="entry name" value="Carb-bd-like_fold"/>
</dbReference>
<proteinExistence type="predicted"/>
<evidence type="ECO:0000256" key="4">
    <source>
        <dbReference type="SAM" id="SignalP"/>
    </source>
</evidence>
<dbReference type="AlphaFoldDB" id="A0A316THP0"/>
<evidence type="ECO:0000256" key="1">
    <source>
        <dbReference type="ARBA" id="ARBA00000548"/>
    </source>
</evidence>
<comment type="catalytic activity">
    <reaction evidence="1">
        <text>Endohydrolysis of (1-&gt;4)-alpha-D-glucosidic linkages in polysaccharides containing three or more (1-&gt;4)-alpha-linked D-glucose units.</text>
        <dbReference type="EC" id="3.2.1.1"/>
    </reaction>
</comment>
<evidence type="ECO:0000256" key="2">
    <source>
        <dbReference type="ARBA" id="ARBA00012595"/>
    </source>
</evidence>
<sequence length="618" mass="66049">MNPRTTRTLRATALAAVVATATAPLLSSPAATASGPTAATSADPGWVTGTVVDTDGKPVEGALVNVLPPREIPELGLLDDRNQRWAVTGADGTFRVRQDGRGFLVQVCDAEPDAGATCRYPSDADHLVRYVGPDGAFDSWLQHTDIYDAGSSNLVLGEVEVQPPARIEGTLEGARNELIEVMRLNDTAALSGRTDADGSFVLDGLAPGSYYVRAGGYGTVPWQSEVVTIDAEHPGHVAGTLEAGTTLVGRAFDEATGAPARRTEVYLTQADGTPIASLLTDRDGGFRFTGLTPGDYQVGQLRQGGAFIPRVEDVTVGSEKEVRAHVALRRGASATFRLRGTQGRVDNELRDSTGEVLYPNVIREDGVATYPGLRPGRYTLVVKDAVGYAVRSFRVRGTTTKELGRLELDRPLLTLRGRTAPNAVVEATTSDLCPADSPFEQGGFHEIEKADAQGRYVIRGLVPGEHWMVAADAFPHDYAPICHDDVVLKGSRRFDVPLEEGHTLTGRYVYAGTDLPVITGLGYDVQYPAGQVTNPTSEHPTVGRARFGTGEFTVTRLAKGPATGGLAVTGYDDAYAPSLWFFFPWQVGTPYWLEAEQVPLDITGDIDLGDVELELKGA</sequence>
<feature type="chain" id="PRO_5038577482" description="alpha-amylase" evidence="4">
    <location>
        <begin position="34"/>
        <end position="618"/>
    </location>
</feature>
<organism evidence="5 6">
    <name type="scientific">Nocardioides silvaticus</name>
    <dbReference type="NCBI Taxonomy" id="2201891"/>
    <lineage>
        <taxon>Bacteria</taxon>
        <taxon>Bacillati</taxon>
        <taxon>Actinomycetota</taxon>
        <taxon>Actinomycetes</taxon>
        <taxon>Propionibacteriales</taxon>
        <taxon>Nocardioidaceae</taxon>
        <taxon>Nocardioides</taxon>
    </lineage>
</organism>
<dbReference type="GO" id="GO:0004556">
    <property type="term" value="F:alpha-amylase activity"/>
    <property type="evidence" value="ECO:0007669"/>
    <property type="project" value="UniProtKB-EC"/>
</dbReference>
<dbReference type="GO" id="GO:0005975">
    <property type="term" value="P:carbohydrate metabolic process"/>
    <property type="evidence" value="ECO:0007669"/>
    <property type="project" value="UniProtKB-ARBA"/>
</dbReference>
<dbReference type="Proteomes" id="UP000245507">
    <property type="component" value="Unassembled WGS sequence"/>
</dbReference>
<dbReference type="Pfam" id="PF13620">
    <property type="entry name" value="CarboxypepD_reg"/>
    <property type="match status" value="1"/>
</dbReference>
<evidence type="ECO:0000313" key="6">
    <source>
        <dbReference type="Proteomes" id="UP000245507"/>
    </source>
</evidence>
<dbReference type="RefSeq" id="WP_109694323.1">
    <property type="nucleotide sequence ID" value="NZ_QGDD01000005.1"/>
</dbReference>
<feature type="signal peptide" evidence="4">
    <location>
        <begin position="1"/>
        <end position="33"/>
    </location>
</feature>
<evidence type="ECO:0000313" key="5">
    <source>
        <dbReference type="EMBL" id="PWN02615.1"/>
    </source>
</evidence>
<protein>
    <recommendedName>
        <fullName evidence="2">alpha-amylase</fullName>
        <ecNumber evidence="2">3.2.1.1</ecNumber>
    </recommendedName>
    <alternativeName>
        <fullName evidence="3">1,4-alpha-D-glucan glucanohydrolase</fullName>
    </alternativeName>
</protein>
<dbReference type="SUPFAM" id="SSF49452">
    <property type="entry name" value="Starch-binding domain-like"/>
    <property type="match status" value="2"/>
</dbReference>
<accession>A0A316THP0</accession>